<dbReference type="HOGENOM" id="CLU_3322980_0_0_2"/>
<reference evidence="1 2" key="1">
    <citation type="journal article" date="2013" name="Genome Announc.">
        <title>Complete Genome of a Methanosarcina mazei Strain Isolated from Sediment Samples from an Amazonian Flooded Area.</title>
        <authorList>
            <person name="Assis das Gracas D."/>
            <person name="Thiago Juca Ramos R."/>
            <person name="Vieira Araujo A.C."/>
            <person name="Zahlouth R."/>
            <person name="Ribeiro Carneiro A."/>
            <person name="Souza Lopes T."/>
            <person name="Azevedo Barauna R."/>
            <person name="Azevedo V."/>
            <person name="Cruz Schneider M.P."/>
            <person name="Pellizari V.H."/>
            <person name="Silva A."/>
        </authorList>
    </citation>
    <scope>NUCLEOTIDE SEQUENCE [LARGE SCALE GENOMIC DNA]</scope>
    <source>
        <strain evidence="1 2">Tuc01</strain>
    </source>
</reference>
<dbReference type="BioCyc" id="MMAZ1236903:G139K-2198-MONOMER"/>
<sequence>MVSEYFLYFEHHYTFTATSKPSQIFSEKKQQIHGTEKR</sequence>
<dbReference type="Proteomes" id="UP000011718">
    <property type="component" value="Chromosome"/>
</dbReference>
<dbReference type="AlphaFoldDB" id="M1PAR7"/>
<dbReference type="KEGG" id="mmaz:MmTuc01_2300"/>
<proteinExistence type="predicted"/>
<accession>M1PAR7</accession>
<name>M1PAR7_METMZ</name>
<organism evidence="1 2">
    <name type="scientific">Methanosarcina mazei Tuc01</name>
    <dbReference type="NCBI Taxonomy" id="1236903"/>
    <lineage>
        <taxon>Archaea</taxon>
        <taxon>Methanobacteriati</taxon>
        <taxon>Methanobacteriota</taxon>
        <taxon>Stenosarchaea group</taxon>
        <taxon>Methanomicrobia</taxon>
        <taxon>Methanosarcinales</taxon>
        <taxon>Methanosarcinaceae</taxon>
        <taxon>Methanosarcina</taxon>
    </lineage>
</organism>
<dbReference type="EMBL" id="CP004144">
    <property type="protein sequence ID" value="AGF97617.1"/>
    <property type="molecule type" value="Genomic_DNA"/>
</dbReference>
<protein>
    <submittedName>
        <fullName evidence="1">Uncharacterized protein</fullName>
    </submittedName>
</protein>
<evidence type="ECO:0000313" key="2">
    <source>
        <dbReference type="Proteomes" id="UP000011718"/>
    </source>
</evidence>
<evidence type="ECO:0000313" key="1">
    <source>
        <dbReference type="EMBL" id="AGF97617.1"/>
    </source>
</evidence>
<gene>
    <name evidence="1" type="ORF">MmTuc01_2300</name>
</gene>